<protein>
    <submittedName>
        <fullName evidence="1">Uncharacterized protein</fullName>
    </submittedName>
</protein>
<sequence length="82" mass="9231">MEHGITTMRELAKSSLPMMGTKEIEIMIREHFSNHSVFSKVLKKLVIQSPLDLTGSLKNIARYKNCSTIIGKAALLYVLLLK</sequence>
<comment type="caution">
    <text evidence="1">The sequence shown here is derived from an EMBL/GenBank/DDBJ whole genome shotgun (WGS) entry which is preliminary data.</text>
</comment>
<evidence type="ECO:0000313" key="2">
    <source>
        <dbReference type="Proteomes" id="UP000801492"/>
    </source>
</evidence>
<gene>
    <name evidence="1" type="ORF">ILUMI_14185</name>
</gene>
<dbReference type="AlphaFoldDB" id="A0A8K0GB66"/>
<accession>A0A8K0GB66</accession>
<evidence type="ECO:0000313" key="1">
    <source>
        <dbReference type="EMBL" id="KAF2891988.1"/>
    </source>
</evidence>
<organism evidence="1 2">
    <name type="scientific">Ignelater luminosus</name>
    <name type="common">Cucubano</name>
    <name type="synonym">Pyrophorus luminosus</name>
    <dbReference type="NCBI Taxonomy" id="2038154"/>
    <lineage>
        <taxon>Eukaryota</taxon>
        <taxon>Metazoa</taxon>
        <taxon>Ecdysozoa</taxon>
        <taxon>Arthropoda</taxon>
        <taxon>Hexapoda</taxon>
        <taxon>Insecta</taxon>
        <taxon>Pterygota</taxon>
        <taxon>Neoptera</taxon>
        <taxon>Endopterygota</taxon>
        <taxon>Coleoptera</taxon>
        <taxon>Polyphaga</taxon>
        <taxon>Elateriformia</taxon>
        <taxon>Elateroidea</taxon>
        <taxon>Elateridae</taxon>
        <taxon>Agrypninae</taxon>
        <taxon>Pyrophorini</taxon>
        <taxon>Ignelater</taxon>
    </lineage>
</organism>
<dbReference type="Proteomes" id="UP000801492">
    <property type="component" value="Unassembled WGS sequence"/>
</dbReference>
<keyword evidence="2" id="KW-1185">Reference proteome</keyword>
<name>A0A8K0GB66_IGNLU</name>
<reference evidence="1" key="1">
    <citation type="submission" date="2019-08" db="EMBL/GenBank/DDBJ databases">
        <title>The genome of the North American firefly Photinus pyralis.</title>
        <authorList>
            <consortium name="Photinus pyralis genome working group"/>
            <person name="Fallon T.R."/>
            <person name="Sander Lower S.E."/>
            <person name="Weng J.-K."/>
        </authorList>
    </citation>
    <scope>NUCLEOTIDE SEQUENCE</scope>
    <source>
        <strain evidence="1">TRF0915ILg1</strain>
        <tissue evidence="1">Whole body</tissue>
    </source>
</reference>
<proteinExistence type="predicted"/>
<dbReference type="EMBL" id="VTPC01016916">
    <property type="protein sequence ID" value="KAF2891988.1"/>
    <property type="molecule type" value="Genomic_DNA"/>
</dbReference>